<evidence type="ECO:0000256" key="1">
    <source>
        <dbReference type="SAM" id="SignalP"/>
    </source>
</evidence>
<evidence type="ECO:0008006" key="4">
    <source>
        <dbReference type="Google" id="ProtNLM"/>
    </source>
</evidence>
<dbReference type="OrthoDB" id="5870895at2"/>
<accession>L8JD32</accession>
<proteinExistence type="predicted"/>
<feature type="chain" id="PRO_5003993787" description="TPR domain protein, component of TonB system" evidence="1">
    <location>
        <begin position="17"/>
        <end position="486"/>
    </location>
</feature>
<dbReference type="InterPro" id="IPR011990">
    <property type="entry name" value="TPR-like_helical_dom_sf"/>
</dbReference>
<dbReference type="AlphaFoldDB" id="L8JD32"/>
<feature type="signal peptide" evidence="1">
    <location>
        <begin position="1"/>
        <end position="16"/>
    </location>
</feature>
<organism evidence="2 3">
    <name type="scientific">Photobacterium marinum</name>
    <dbReference type="NCBI Taxonomy" id="1056511"/>
    <lineage>
        <taxon>Bacteria</taxon>
        <taxon>Pseudomonadati</taxon>
        <taxon>Pseudomonadota</taxon>
        <taxon>Gammaproteobacteria</taxon>
        <taxon>Vibrionales</taxon>
        <taxon>Vibrionaceae</taxon>
        <taxon>Photobacterium</taxon>
    </lineage>
</organism>
<keyword evidence="1" id="KW-0732">Signal</keyword>
<reference evidence="2 3" key="1">
    <citation type="submission" date="2012-12" db="EMBL/GenBank/DDBJ databases">
        <title>Genome Assembly of Photobacterium sp. AK15.</title>
        <authorList>
            <person name="Khatri I."/>
            <person name="Vaidya B."/>
            <person name="Srinivas T.N.R."/>
            <person name="Subramanian S."/>
            <person name="Pinnaka A."/>
        </authorList>
    </citation>
    <scope>NUCLEOTIDE SEQUENCE [LARGE SCALE GENOMIC DNA]</scope>
    <source>
        <strain evidence="2 3">AK15</strain>
    </source>
</reference>
<dbReference type="RefSeq" id="WP_007463636.1">
    <property type="nucleotide sequence ID" value="NZ_AMZO01000006.1"/>
</dbReference>
<dbReference type="Gene3D" id="1.25.40.10">
    <property type="entry name" value="Tetratricopeptide repeat domain"/>
    <property type="match status" value="1"/>
</dbReference>
<evidence type="ECO:0000313" key="2">
    <source>
        <dbReference type="EMBL" id="ELR66725.1"/>
    </source>
</evidence>
<protein>
    <recommendedName>
        <fullName evidence="4">TPR domain protein, component of TonB system</fullName>
    </recommendedName>
</protein>
<comment type="caution">
    <text evidence="2">The sequence shown here is derived from an EMBL/GenBank/DDBJ whole genome shotgun (WGS) entry which is preliminary data.</text>
</comment>
<dbReference type="SUPFAM" id="SSF48452">
    <property type="entry name" value="TPR-like"/>
    <property type="match status" value="1"/>
</dbReference>
<sequence>MKTFYFALLGALPAVASETPNDNSNIQVLEQGVTIKVQSANRGHFDETPIWQILEKQGWKAAQQAAKHKPISENLAGELQYQSQLAALSSAMKKRNYQTAGNLLNKHPNWSNCQRIQWTWLDLKHETRTGFGPEAQKKYQNIANNCSQYGFSTTQKVMSWTAKSTWPAVLDQYRQSKAYKASGYSSLAYQLHLEQLSDNSNDPKLQQQVAKQAKKVHCPLGSELLGWQYLEKEDYDAALLWFDRTVNWSRKPSQKQIEGKLLSLNGLNRTEEYDAVYNQWVKRYPGLKKHTPDAQSKQLASTCESQPVACLKLLEQQKSMTAEQHALAGWQWYKLKRPLTAKRDFEKALQGLKADTEEYENALFGYSLSLNRAGFQQQAETSAEKLQQPENKALFAKQRASQNILNAYERQDYQFVIEQSKNFEQQFGPEIGMTEMKGWAYYNQKQNTRAVETFQQLVDAYPYDENYKEALKTAQCAQKKSYKQCN</sequence>
<evidence type="ECO:0000313" key="3">
    <source>
        <dbReference type="Proteomes" id="UP000011134"/>
    </source>
</evidence>
<name>L8JD32_9GAMM</name>
<dbReference type="Proteomes" id="UP000011134">
    <property type="component" value="Unassembled WGS sequence"/>
</dbReference>
<dbReference type="EMBL" id="AMZO01000006">
    <property type="protein sequence ID" value="ELR66725.1"/>
    <property type="molecule type" value="Genomic_DNA"/>
</dbReference>
<gene>
    <name evidence="2" type="ORF">C942_04423</name>
</gene>
<keyword evidence="3" id="KW-1185">Reference proteome</keyword>
<dbReference type="PATRIC" id="fig|1056511.3.peg.1252"/>